<protein>
    <submittedName>
        <fullName evidence="9">60S ribosomal protein L11</fullName>
    </submittedName>
</protein>
<evidence type="ECO:0000256" key="2">
    <source>
        <dbReference type="ARBA" id="ARBA00008553"/>
    </source>
</evidence>
<dbReference type="SUPFAM" id="SSF55282">
    <property type="entry name" value="RL5-like"/>
    <property type="match status" value="1"/>
</dbReference>
<feature type="domain" description="Large ribosomal subunit protein uL5 C-terminal" evidence="6">
    <location>
        <begin position="59"/>
        <end position="157"/>
    </location>
</feature>
<dbReference type="InterPro" id="IPR002132">
    <property type="entry name" value="Ribosomal_uL5"/>
</dbReference>
<accession>A0ABP0I9Q3</accession>
<evidence type="ECO:0000259" key="8">
    <source>
        <dbReference type="Pfam" id="PF05118"/>
    </source>
</evidence>
<feature type="domain" description="Aspartyl/asparaginy/proline hydroxylase" evidence="8">
    <location>
        <begin position="297"/>
        <end position="396"/>
    </location>
</feature>
<proteinExistence type="inferred from homology"/>
<evidence type="ECO:0000256" key="3">
    <source>
        <dbReference type="ARBA" id="ARBA00022980"/>
    </source>
</evidence>
<evidence type="ECO:0000313" key="10">
    <source>
        <dbReference type="Proteomes" id="UP001642464"/>
    </source>
</evidence>
<comment type="caution">
    <text evidence="9">The sequence shown here is derived from an EMBL/GenBank/DDBJ whole genome shotgun (WGS) entry which is preliminary data.</text>
</comment>
<name>A0ABP0I9Q3_9DINO</name>
<evidence type="ECO:0000313" key="9">
    <source>
        <dbReference type="EMBL" id="CAK8999038.1"/>
    </source>
</evidence>
<evidence type="ECO:0000259" key="6">
    <source>
        <dbReference type="Pfam" id="PF00673"/>
    </source>
</evidence>
<evidence type="ECO:0000256" key="4">
    <source>
        <dbReference type="ARBA" id="ARBA00023274"/>
    </source>
</evidence>
<gene>
    <name evidence="9" type="ORF">SCF082_LOCUS5893</name>
</gene>
<keyword evidence="3 9" id="KW-0689">Ribosomal protein</keyword>
<keyword evidence="10" id="KW-1185">Reference proteome</keyword>
<evidence type="ECO:0000259" key="7">
    <source>
        <dbReference type="Pfam" id="PF00685"/>
    </source>
</evidence>
<dbReference type="InterPro" id="IPR000863">
    <property type="entry name" value="Sulfotransferase_dom"/>
</dbReference>
<reference evidence="9 10" key="1">
    <citation type="submission" date="2024-02" db="EMBL/GenBank/DDBJ databases">
        <authorList>
            <person name="Chen Y."/>
            <person name="Shah S."/>
            <person name="Dougan E. K."/>
            <person name="Thang M."/>
            <person name="Chan C."/>
        </authorList>
    </citation>
    <scope>NUCLEOTIDE SEQUENCE [LARGE SCALE GENOMIC DNA]</scope>
</reference>
<dbReference type="Pfam" id="PF00685">
    <property type="entry name" value="Sulfotransfer_1"/>
    <property type="match status" value="1"/>
</dbReference>
<evidence type="ECO:0000259" key="5">
    <source>
        <dbReference type="Pfam" id="PF00281"/>
    </source>
</evidence>
<dbReference type="SUPFAM" id="SSF51197">
    <property type="entry name" value="Clavaminate synthase-like"/>
    <property type="match status" value="1"/>
</dbReference>
<dbReference type="Pfam" id="PF00673">
    <property type="entry name" value="Ribosomal_L5_C"/>
    <property type="match status" value="1"/>
</dbReference>
<dbReference type="InterPro" id="IPR031309">
    <property type="entry name" value="Ribosomal_uL5_C"/>
</dbReference>
<evidence type="ECO:0000256" key="1">
    <source>
        <dbReference type="ARBA" id="ARBA00007730"/>
    </source>
</evidence>
<dbReference type="Gene3D" id="2.60.120.330">
    <property type="entry name" value="B-lactam Antibiotic, Isopenicillin N Synthase, Chain"/>
    <property type="match status" value="1"/>
</dbReference>
<dbReference type="Proteomes" id="UP001642464">
    <property type="component" value="Unassembled WGS sequence"/>
</dbReference>
<dbReference type="Gene3D" id="3.40.50.300">
    <property type="entry name" value="P-loop containing nucleotide triphosphate hydrolases"/>
    <property type="match status" value="1"/>
</dbReference>
<feature type="non-terminal residue" evidence="9">
    <location>
        <position position="1"/>
    </location>
</feature>
<feature type="domain" description="Large ribosomal subunit protein uL5 N-terminal" evidence="5">
    <location>
        <begin position="2"/>
        <end position="55"/>
    </location>
</feature>
<comment type="similarity">
    <text evidence="2">Belongs to the universal ribosomal protein uL5 family.</text>
</comment>
<keyword evidence="4" id="KW-0687">Ribonucleoprotein</keyword>
<dbReference type="InterPro" id="IPR007803">
    <property type="entry name" value="Asp/Arg/Pro-Hydrxlase"/>
</dbReference>
<dbReference type="InterPro" id="IPR027443">
    <property type="entry name" value="IPNS-like_sf"/>
</dbReference>
<sequence>DNKMKDLRVEKLVLNICVGESGDRLTRASKVLEQLSEQKVCQSKARYTLRGFGIRRNEKISCWVTVRGEKAMEIIERGLKVKEYELEKANFSQTGNFGFGITEHIDLGLKYDPNTGIYGMDFYVVMGRKGWRVSKRKKQRARLGKQHKVTKEETMAWFQKKYEGTTQEALQWRPAQAAHPRAVAERRIALDDKVVPTHERPEAAFDGKPFFVLYGDVSEQAAALGARLREAGREVWTPGGQASNIRLQRAFHDSLGVEQIIFIFCDDLMRTVYELPWWEAWRAELLPIFDSLGVQESQLIRCLLARLPQGLTIPVHHDTGLWSYHSHRVHVPMVTSAQTGDEASQVVFKVGHSEASMMRVPFERGMAIELNNRAKHFVQNNWDQDRVHLIFDFVEPSTAVPRRVLLPGQEVLQTRRALFLDRRGGEAFLAACGNTNSELSSQERRVRSQAVLKWVAGAAPKLSLAEFKLTCVRYSNGELEATDFLRYLQAAFGARLSELFGLGGGDRGEDHPVSGLQDLISDVERRAALVDMFHWRNGGVQLFCVIGVMKCGTTSLYDYLTQHPDCLAGRQKEPHFFDWKWDAACEWEPSAAQKKQGERLVRSLDPRADQALLGKYVHAFRVSDMLRRLDARESGDFFVTGEATPSYLLGGRRLAERLFSANPRTRLVVILRDPVDRAFSQYQMTCDPNGTELQKQRRGSVQGKSFEKLIEEDVDRLERCGALRNPLVDGDHFEQDYLWEAPMNHGSHSYVGRGLYALQLQRWFQVFPRHQFHFMRLDRLSQDVQAEMEGLFRFLGLPSVPVCDTKPKNARKYNPMNPVTRATLTEYFAPHNAALADLLGPEFAFL</sequence>
<dbReference type="SUPFAM" id="SSF52540">
    <property type="entry name" value="P-loop containing nucleoside triphosphate hydrolases"/>
    <property type="match status" value="1"/>
</dbReference>
<dbReference type="Pfam" id="PF05118">
    <property type="entry name" value="Asp_Arg_Hydrox"/>
    <property type="match status" value="1"/>
</dbReference>
<dbReference type="NCBIfam" id="NF003258">
    <property type="entry name" value="PRK04219.1"/>
    <property type="match status" value="1"/>
</dbReference>
<dbReference type="PANTHER" id="PTHR11994">
    <property type="entry name" value="60S RIBOSOMAL PROTEIN L11-RELATED"/>
    <property type="match status" value="1"/>
</dbReference>
<dbReference type="GO" id="GO:0005840">
    <property type="term" value="C:ribosome"/>
    <property type="evidence" value="ECO:0007669"/>
    <property type="project" value="UniProtKB-KW"/>
</dbReference>
<dbReference type="InterPro" id="IPR057266">
    <property type="entry name" value="Ribosomal_uL5_euk/arc-type"/>
</dbReference>
<organism evidence="9 10">
    <name type="scientific">Durusdinium trenchii</name>
    <dbReference type="NCBI Taxonomy" id="1381693"/>
    <lineage>
        <taxon>Eukaryota</taxon>
        <taxon>Sar</taxon>
        <taxon>Alveolata</taxon>
        <taxon>Dinophyceae</taxon>
        <taxon>Suessiales</taxon>
        <taxon>Symbiodiniaceae</taxon>
        <taxon>Durusdinium</taxon>
    </lineage>
</organism>
<dbReference type="Pfam" id="PF00281">
    <property type="entry name" value="Ribosomal_L5"/>
    <property type="match status" value="1"/>
</dbReference>
<dbReference type="EMBL" id="CAXAMM010003235">
    <property type="protein sequence ID" value="CAK8999038.1"/>
    <property type="molecule type" value="Genomic_DNA"/>
</dbReference>
<dbReference type="Gene3D" id="3.30.1440.10">
    <property type="match status" value="1"/>
</dbReference>
<dbReference type="InterPro" id="IPR031310">
    <property type="entry name" value="Ribosomal_uL5_N"/>
</dbReference>
<feature type="domain" description="Sulfotransferase" evidence="7">
    <location>
        <begin position="545"/>
        <end position="815"/>
    </location>
</feature>
<dbReference type="InterPro" id="IPR022803">
    <property type="entry name" value="Ribosomal_uL5_dom_sf"/>
</dbReference>
<dbReference type="InterPro" id="IPR027417">
    <property type="entry name" value="P-loop_NTPase"/>
</dbReference>
<comment type="similarity">
    <text evidence="1">Belongs to the aspartyl/asparaginyl beta-hydroxylase family.</text>
</comment>